<dbReference type="EMBL" id="CP063849">
    <property type="protein sequence ID" value="QOY90198.1"/>
    <property type="molecule type" value="Genomic_DNA"/>
</dbReference>
<keyword evidence="2" id="KW-1185">Reference proteome</keyword>
<sequence length="412" mass="44821">MPVTFTTSGALKKSALREANERLVLNTIRQNPSLSRADIVRITGLSPSSVTFIVKRLKADDIICEFKTENWSQVGRLPTAIRLRANARVGIGVELGLTGGRIVVADLSDAIVSRKTVPWHANHGVFLDKVRKAILGLAGQYEPDQVLGIGVALPGFIDRSTGRVIAAENVQWFGVEVGETLRRDLDIPVYFENAAKLSALAEMWSADGQRKPLRDFVSVVARGGLGTGVIINGEILQGATFGASEFGHIPIFPGGRKCSCGNTGCWEQYASDFALSRLYSERAQLAPDQELEPEAIIEKVRAGDAVATEVLRETAHNVGLGFVNLVMALNPQLIVVGDYLADAWDLMEETVWGVLRSRVPAYYLSEIRILPSRHRADAPLAGAVALVLSRFFNSFEDGGEKGRQRSVLMKEA</sequence>
<dbReference type="InterPro" id="IPR000600">
    <property type="entry name" value="ROK"/>
</dbReference>
<dbReference type="Proteomes" id="UP000593892">
    <property type="component" value="Chromosome"/>
</dbReference>
<dbReference type="PANTHER" id="PTHR18964:SF110">
    <property type="entry name" value="TRANSCRIPTIONAL REGULATOR, XYLR-RELATED"/>
    <property type="match status" value="1"/>
</dbReference>
<dbReference type="InterPro" id="IPR043129">
    <property type="entry name" value="ATPase_NBD"/>
</dbReference>
<dbReference type="KEGG" id="pfer:IRI77_09655"/>
<dbReference type="Pfam" id="PF13412">
    <property type="entry name" value="HTH_24"/>
    <property type="match status" value="1"/>
</dbReference>
<dbReference type="InterPro" id="IPR036388">
    <property type="entry name" value="WH-like_DNA-bd_sf"/>
</dbReference>
<name>A0A7S7NUT0_PALFE</name>
<evidence type="ECO:0000313" key="1">
    <source>
        <dbReference type="EMBL" id="QOY90198.1"/>
    </source>
</evidence>
<dbReference type="SUPFAM" id="SSF46785">
    <property type="entry name" value="Winged helix' DNA-binding domain"/>
    <property type="match status" value="1"/>
</dbReference>
<dbReference type="Gene3D" id="3.30.420.40">
    <property type="match status" value="2"/>
</dbReference>
<dbReference type="Gene3D" id="1.10.10.10">
    <property type="entry name" value="Winged helix-like DNA-binding domain superfamily/Winged helix DNA-binding domain"/>
    <property type="match status" value="1"/>
</dbReference>
<dbReference type="InterPro" id="IPR036390">
    <property type="entry name" value="WH_DNA-bd_sf"/>
</dbReference>
<dbReference type="AlphaFoldDB" id="A0A7S7NUT0"/>
<accession>A0A7S7NUT0</accession>
<reference evidence="1 2" key="1">
    <citation type="submission" date="2020-10" db="EMBL/GenBank/DDBJ databases">
        <title>Complete genome sequence of Paludibaculum fermentans P105T, a facultatively anaerobic acidobacterium capable of dissimilatory Fe(III) reduction.</title>
        <authorList>
            <person name="Dedysh S.N."/>
            <person name="Beletsky A.V."/>
            <person name="Kulichevskaya I.S."/>
            <person name="Mardanov A.V."/>
            <person name="Ravin N.V."/>
        </authorList>
    </citation>
    <scope>NUCLEOTIDE SEQUENCE [LARGE SCALE GENOMIC DNA]</scope>
    <source>
        <strain evidence="1 2">P105</strain>
    </source>
</reference>
<evidence type="ECO:0000313" key="2">
    <source>
        <dbReference type="Proteomes" id="UP000593892"/>
    </source>
</evidence>
<gene>
    <name evidence="1" type="ORF">IRI77_09655</name>
</gene>
<proteinExistence type="predicted"/>
<organism evidence="1 2">
    <name type="scientific">Paludibaculum fermentans</name>
    <dbReference type="NCBI Taxonomy" id="1473598"/>
    <lineage>
        <taxon>Bacteria</taxon>
        <taxon>Pseudomonadati</taxon>
        <taxon>Acidobacteriota</taxon>
        <taxon>Terriglobia</taxon>
        <taxon>Bryobacterales</taxon>
        <taxon>Bryobacteraceae</taxon>
        <taxon>Paludibaculum</taxon>
    </lineage>
</organism>
<dbReference type="RefSeq" id="WP_194451863.1">
    <property type="nucleotide sequence ID" value="NZ_CP063849.1"/>
</dbReference>
<dbReference type="Pfam" id="PF00480">
    <property type="entry name" value="ROK"/>
    <property type="match status" value="1"/>
</dbReference>
<protein>
    <submittedName>
        <fullName evidence="1">ROK family transcriptional regulator</fullName>
    </submittedName>
</protein>
<dbReference type="SUPFAM" id="SSF53067">
    <property type="entry name" value="Actin-like ATPase domain"/>
    <property type="match status" value="1"/>
</dbReference>
<dbReference type="PANTHER" id="PTHR18964">
    <property type="entry name" value="ROK (REPRESSOR, ORF, KINASE) FAMILY"/>
    <property type="match status" value="1"/>
</dbReference>